<name>A0AAN7ZQT8_9PEZI</name>
<evidence type="ECO:0000313" key="2">
    <source>
        <dbReference type="EMBL" id="KAK5691195.1"/>
    </source>
</evidence>
<protein>
    <submittedName>
        <fullName evidence="2">Uncharacterized protein</fullName>
    </submittedName>
</protein>
<organism evidence="2 3">
    <name type="scientific">Elasticomyces elasticus</name>
    <dbReference type="NCBI Taxonomy" id="574655"/>
    <lineage>
        <taxon>Eukaryota</taxon>
        <taxon>Fungi</taxon>
        <taxon>Dikarya</taxon>
        <taxon>Ascomycota</taxon>
        <taxon>Pezizomycotina</taxon>
        <taxon>Dothideomycetes</taxon>
        <taxon>Dothideomycetidae</taxon>
        <taxon>Mycosphaerellales</taxon>
        <taxon>Teratosphaeriaceae</taxon>
        <taxon>Elasticomyces</taxon>
    </lineage>
</organism>
<sequence>MGGPSSKKVRFDLPTADSSEMAVDQPLKSAMKKPAPMPSKAVALKAVNPAKRKSSSSQQGNYEVKNTKRTEYYSDGRKVTVYKKTYSYWP</sequence>
<feature type="region of interest" description="Disordered" evidence="1">
    <location>
        <begin position="1"/>
        <end position="70"/>
    </location>
</feature>
<dbReference type="AlphaFoldDB" id="A0AAN7ZQT8"/>
<accession>A0AAN7ZQT8</accession>
<reference evidence="2" key="1">
    <citation type="submission" date="2023-08" db="EMBL/GenBank/DDBJ databases">
        <title>Black Yeasts Isolated from many extreme environments.</title>
        <authorList>
            <person name="Coleine C."/>
            <person name="Stajich J.E."/>
            <person name="Selbmann L."/>
        </authorList>
    </citation>
    <scope>NUCLEOTIDE SEQUENCE</scope>
    <source>
        <strain evidence="2">CCFEE 5810</strain>
    </source>
</reference>
<proteinExistence type="predicted"/>
<evidence type="ECO:0000256" key="1">
    <source>
        <dbReference type="SAM" id="MobiDB-lite"/>
    </source>
</evidence>
<evidence type="ECO:0000313" key="3">
    <source>
        <dbReference type="Proteomes" id="UP001310594"/>
    </source>
</evidence>
<dbReference type="Proteomes" id="UP001310594">
    <property type="component" value="Unassembled WGS sequence"/>
</dbReference>
<comment type="caution">
    <text evidence="2">The sequence shown here is derived from an EMBL/GenBank/DDBJ whole genome shotgun (WGS) entry which is preliminary data.</text>
</comment>
<dbReference type="EMBL" id="JAVRQU010000022">
    <property type="protein sequence ID" value="KAK5691195.1"/>
    <property type="molecule type" value="Genomic_DNA"/>
</dbReference>
<gene>
    <name evidence="2" type="ORF">LTR97_011847</name>
</gene>